<dbReference type="OMA" id="ANEFKHL"/>
<dbReference type="PANTHER" id="PTHR33178">
    <property type="match status" value="1"/>
</dbReference>
<evidence type="ECO:0000313" key="4">
    <source>
        <dbReference type="Proteomes" id="UP000327085"/>
    </source>
</evidence>
<dbReference type="InterPro" id="IPR011008">
    <property type="entry name" value="Dimeric_a/b-barrel"/>
</dbReference>
<reference evidence="4" key="1">
    <citation type="journal article" date="2020" name="Plant J.">
        <title>Transposons played a major role in the diversification between the closely related almond and peach genomes: results from the almond genome sequence.</title>
        <authorList>
            <person name="Alioto T."/>
            <person name="Alexiou K.G."/>
            <person name="Bardil A."/>
            <person name="Barteri F."/>
            <person name="Castanera R."/>
            <person name="Cruz F."/>
            <person name="Dhingra A."/>
            <person name="Duval H."/>
            <person name="Fernandez I Marti A."/>
            <person name="Frias L."/>
            <person name="Galan B."/>
            <person name="Garcia J.L."/>
            <person name="Howad W."/>
            <person name="Gomez-Garrido J."/>
            <person name="Gut M."/>
            <person name="Julca I."/>
            <person name="Morata J."/>
            <person name="Puigdomenech P."/>
            <person name="Ribeca P."/>
            <person name="Rubio Cabetas M.J."/>
            <person name="Vlasova A."/>
            <person name="Wirthensohn M."/>
            <person name="Garcia-Mas J."/>
            <person name="Gabaldon T."/>
            <person name="Casacuberta J.M."/>
            <person name="Arus P."/>
        </authorList>
    </citation>
    <scope>NUCLEOTIDE SEQUENCE [LARGE SCALE GENOMIC DNA]</scope>
    <source>
        <strain evidence="4">cv. Texas</strain>
    </source>
</reference>
<dbReference type="InterPro" id="IPR013097">
    <property type="entry name" value="Dabb"/>
</dbReference>
<organism evidence="3 4">
    <name type="scientific">Prunus dulcis</name>
    <name type="common">Almond</name>
    <name type="synonym">Amygdalus dulcis</name>
    <dbReference type="NCBI Taxonomy" id="3755"/>
    <lineage>
        <taxon>Eukaryota</taxon>
        <taxon>Viridiplantae</taxon>
        <taxon>Streptophyta</taxon>
        <taxon>Embryophyta</taxon>
        <taxon>Tracheophyta</taxon>
        <taxon>Spermatophyta</taxon>
        <taxon>Magnoliopsida</taxon>
        <taxon>eudicotyledons</taxon>
        <taxon>Gunneridae</taxon>
        <taxon>Pentapetalae</taxon>
        <taxon>rosids</taxon>
        <taxon>fabids</taxon>
        <taxon>Rosales</taxon>
        <taxon>Rosaceae</taxon>
        <taxon>Amygdaloideae</taxon>
        <taxon>Amygdaleae</taxon>
        <taxon>Prunus</taxon>
    </lineage>
</organism>
<evidence type="ECO:0000313" key="3">
    <source>
        <dbReference type="EMBL" id="VVA26030.1"/>
    </source>
</evidence>
<dbReference type="PROSITE" id="PS51502">
    <property type="entry name" value="S_R_A_B_BARREL"/>
    <property type="match status" value="1"/>
</dbReference>
<dbReference type="SUPFAM" id="SSF54909">
    <property type="entry name" value="Dimeric alpha+beta barrel"/>
    <property type="match status" value="1"/>
</dbReference>
<sequence>MGSAVDLGNNNNMGEFKHLVIVKFKEDVVVDDILKGLENLVAEIDAVKSFEWGQDLESQELLRQGFTHVFLMTFDKKDDYAVFQSHPKHQEFSAIFSTVIEKLVLLDFPPTLVKTPPKAAPPEAPPEAPPA</sequence>
<dbReference type="Proteomes" id="UP000327085">
    <property type="component" value="Chromosome 6"/>
</dbReference>
<dbReference type="EMBL" id="CABIKO010000101">
    <property type="protein sequence ID" value="VVA26030.1"/>
    <property type="molecule type" value="Genomic_DNA"/>
</dbReference>
<name>A0A5E4FF87_PRUDU</name>
<dbReference type="PANTHER" id="PTHR33178:SF4">
    <property type="entry name" value="EXPRESSED PROTEIN"/>
    <property type="match status" value="1"/>
</dbReference>
<dbReference type="Pfam" id="PF07876">
    <property type="entry name" value="Dabb"/>
    <property type="match status" value="1"/>
</dbReference>
<comment type="subunit">
    <text evidence="1">Homodimer.</text>
</comment>
<dbReference type="Gramene" id="VVA26030">
    <property type="protein sequence ID" value="VVA26030"/>
    <property type="gene ID" value="Prudul26B001836"/>
</dbReference>
<accession>A0A5E4FF87</accession>
<evidence type="ECO:0000256" key="1">
    <source>
        <dbReference type="ARBA" id="ARBA00011738"/>
    </source>
</evidence>
<dbReference type="Gene3D" id="3.30.70.100">
    <property type="match status" value="1"/>
</dbReference>
<gene>
    <name evidence="3" type="ORF">ALMOND_2B001836</name>
</gene>
<dbReference type="InterPro" id="IPR044662">
    <property type="entry name" value="HS1/DABB1-like"/>
</dbReference>
<evidence type="ECO:0000259" key="2">
    <source>
        <dbReference type="PROSITE" id="PS51502"/>
    </source>
</evidence>
<protein>
    <submittedName>
        <fullName evidence="3">PREDICTED: stress-response A/B barrel</fullName>
    </submittedName>
</protein>
<feature type="domain" description="Stress-response A/B barrel" evidence="2">
    <location>
        <begin position="16"/>
        <end position="108"/>
    </location>
</feature>
<dbReference type="FunCoup" id="A0A5E4FF87">
    <property type="interactions" value="15"/>
</dbReference>
<dbReference type="InParanoid" id="A0A5E4FF87"/>
<proteinExistence type="predicted"/>
<dbReference type="AlphaFoldDB" id="A0A5E4FF87"/>
<dbReference type="SMART" id="SM00886">
    <property type="entry name" value="Dabb"/>
    <property type="match status" value="1"/>
</dbReference>